<reference evidence="1" key="1">
    <citation type="submission" date="2021-03" db="EMBL/GenBank/DDBJ databases">
        <authorList>
            <consortium name="DOE Joint Genome Institute"/>
            <person name="Ahrendt S."/>
            <person name="Looney B.P."/>
            <person name="Miyauchi S."/>
            <person name="Morin E."/>
            <person name="Drula E."/>
            <person name="Courty P.E."/>
            <person name="Chicoki N."/>
            <person name="Fauchery L."/>
            <person name="Kohler A."/>
            <person name="Kuo A."/>
            <person name="Labutti K."/>
            <person name="Pangilinan J."/>
            <person name="Lipzen A."/>
            <person name="Riley R."/>
            <person name="Andreopoulos W."/>
            <person name="He G."/>
            <person name="Johnson J."/>
            <person name="Barry K.W."/>
            <person name="Grigoriev I.V."/>
            <person name="Nagy L."/>
            <person name="Hibbett D."/>
            <person name="Henrissat B."/>
            <person name="Matheny P.B."/>
            <person name="Labbe J."/>
            <person name="Martin F."/>
        </authorList>
    </citation>
    <scope>NUCLEOTIDE SEQUENCE</scope>
    <source>
        <strain evidence="1">HHB10654</strain>
    </source>
</reference>
<gene>
    <name evidence="1" type="ORF">BV25DRAFT_1831479</name>
</gene>
<keyword evidence="2" id="KW-1185">Reference proteome</keyword>
<accession>A0ACB8SLG6</accession>
<organism evidence="1 2">
    <name type="scientific">Artomyces pyxidatus</name>
    <dbReference type="NCBI Taxonomy" id="48021"/>
    <lineage>
        <taxon>Eukaryota</taxon>
        <taxon>Fungi</taxon>
        <taxon>Dikarya</taxon>
        <taxon>Basidiomycota</taxon>
        <taxon>Agaricomycotina</taxon>
        <taxon>Agaricomycetes</taxon>
        <taxon>Russulales</taxon>
        <taxon>Auriscalpiaceae</taxon>
        <taxon>Artomyces</taxon>
    </lineage>
</organism>
<dbReference type="Proteomes" id="UP000814140">
    <property type="component" value="Unassembled WGS sequence"/>
</dbReference>
<dbReference type="EMBL" id="MU277252">
    <property type="protein sequence ID" value="KAI0057108.1"/>
    <property type="molecule type" value="Genomic_DNA"/>
</dbReference>
<sequence>MAAIGSVFLGDVQRHRLLSAGSTPGSTPPSSPPPPGIGAVTHPFPSDLLDSPKREPVKLDPPPRVEPAQSLELRLRWLEALLYGARHDAADKKPELKNGDSLVRSAEELKRRMDTVVDANDGLRRFIDHYEQHAQLLTPAFALSGTLPAPPAYQNMTPAELDAFLAELEPDIRAADRDMREIEMFEAKGVTAAGKLPDYEALQPRLAALVQRHQEDAQLAAALEERVAKLLKRYAEQVETLSALFMVWDETLRKSEGRLDKLERDREERVRLGYE</sequence>
<evidence type="ECO:0000313" key="2">
    <source>
        <dbReference type="Proteomes" id="UP000814140"/>
    </source>
</evidence>
<protein>
    <submittedName>
        <fullName evidence="1">Uncharacterized protein</fullName>
    </submittedName>
</protein>
<name>A0ACB8SLG6_9AGAM</name>
<proteinExistence type="predicted"/>
<reference evidence="1" key="2">
    <citation type="journal article" date="2022" name="New Phytol.">
        <title>Evolutionary transition to the ectomycorrhizal habit in the genomes of a hyperdiverse lineage of mushroom-forming fungi.</title>
        <authorList>
            <person name="Looney B."/>
            <person name="Miyauchi S."/>
            <person name="Morin E."/>
            <person name="Drula E."/>
            <person name="Courty P.E."/>
            <person name="Kohler A."/>
            <person name="Kuo A."/>
            <person name="LaButti K."/>
            <person name="Pangilinan J."/>
            <person name="Lipzen A."/>
            <person name="Riley R."/>
            <person name="Andreopoulos W."/>
            <person name="He G."/>
            <person name="Johnson J."/>
            <person name="Nolan M."/>
            <person name="Tritt A."/>
            <person name="Barry K.W."/>
            <person name="Grigoriev I.V."/>
            <person name="Nagy L.G."/>
            <person name="Hibbett D."/>
            <person name="Henrissat B."/>
            <person name="Matheny P.B."/>
            <person name="Labbe J."/>
            <person name="Martin F.M."/>
        </authorList>
    </citation>
    <scope>NUCLEOTIDE SEQUENCE</scope>
    <source>
        <strain evidence="1">HHB10654</strain>
    </source>
</reference>
<evidence type="ECO:0000313" key="1">
    <source>
        <dbReference type="EMBL" id="KAI0057108.1"/>
    </source>
</evidence>
<comment type="caution">
    <text evidence="1">The sequence shown here is derived from an EMBL/GenBank/DDBJ whole genome shotgun (WGS) entry which is preliminary data.</text>
</comment>